<dbReference type="Proteomes" id="UP000736787">
    <property type="component" value="Unassembled WGS sequence"/>
</dbReference>
<evidence type="ECO:0000313" key="2">
    <source>
        <dbReference type="EMBL" id="KAG2850745.1"/>
    </source>
</evidence>
<reference evidence="2" key="2">
    <citation type="submission" date="2018-10" db="EMBL/GenBank/DDBJ databases">
        <title>Effector identification in a new, highly contiguous assembly of the strawberry crown rot pathogen Phytophthora cactorum.</title>
        <authorList>
            <person name="Armitage A.D."/>
            <person name="Nellist C.F."/>
            <person name="Bates H."/>
            <person name="Vickerstaff R.J."/>
            <person name="Harrison R.J."/>
        </authorList>
    </citation>
    <scope>NUCLEOTIDE SEQUENCE</scope>
    <source>
        <strain evidence="2">15-7</strain>
        <strain evidence="3">4032</strain>
        <strain evidence="4">4040</strain>
        <strain evidence="5">P415</strain>
        <strain evidence="6">P421</strain>
    </source>
</reference>
<dbReference type="EMBL" id="RCMI01000671">
    <property type="protein sequence ID" value="KAG2901273.1"/>
    <property type="molecule type" value="Genomic_DNA"/>
</dbReference>
<protein>
    <submittedName>
        <fullName evidence="7">Uncharacterized protein</fullName>
    </submittedName>
</protein>
<evidence type="ECO:0000313" key="4">
    <source>
        <dbReference type="EMBL" id="KAG2916899.1"/>
    </source>
</evidence>
<organism evidence="7 8">
    <name type="scientific">Phytophthora cactorum</name>
    <dbReference type="NCBI Taxonomy" id="29920"/>
    <lineage>
        <taxon>Eukaryota</taxon>
        <taxon>Sar</taxon>
        <taxon>Stramenopiles</taxon>
        <taxon>Oomycota</taxon>
        <taxon>Peronosporomycetes</taxon>
        <taxon>Peronosporales</taxon>
        <taxon>Peronosporaceae</taxon>
        <taxon>Phytophthora</taxon>
    </lineage>
</organism>
<dbReference type="AlphaFoldDB" id="A0A329RU29"/>
<evidence type="ECO:0000313" key="8">
    <source>
        <dbReference type="Proteomes" id="UP000251314"/>
    </source>
</evidence>
<feature type="coiled-coil region" evidence="1">
    <location>
        <begin position="71"/>
        <end position="105"/>
    </location>
</feature>
<dbReference type="Proteomes" id="UP000774804">
    <property type="component" value="Unassembled WGS sequence"/>
</dbReference>
<gene>
    <name evidence="7" type="ORF">PC110_g16683</name>
    <name evidence="2" type="ORF">PC113_g16509</name>
    <name evidence="3" type="ORF">PC115_g15929</name>
    <name evidence="4" type="ORF">PC117_g17593</name>
    <name evidence="5" type="ORF">PC118_g16387</name>
    <name evidence="6" type="ORF">PC129_g14826</name>
</gene>
<feature type="coiled-coil region" evidence="1">
    <location>
        <begin position="361"/>
        <end position="402"/>
    </location>
</feature>
<keyword evidence="8" id="KW-1185">Reference proteome</keyword>
<accession>A0A329RU29</accession>
<dbReference type="EMBL" id="RCMV01000655">
    <property type="protein sequence ID" value="KAG3214263.1"/>
    <property type="molecule type" value="Genomic_DNA"/>
</dbReference>
<name>A0A329RU29_9STRA</name>
<dbReference type="Proteomes" id="UP000735874">
    <property type="component" value="Unassembled WGS sequence"/>
</dbReference>
<feature type="coiled-coil region" evidence="1">
    <location>
        <begin position="306"/>
        <end position="337"/>
    </location>
</feature>
<evidence type="ECO:0000313" key="6">
    <source>
        <dbReference type="EMBL" id="KAG3214263.1"/>
    </source>
</evidence>
<reference evidence="7 8" key="1">
    <citation type="submission" date="2018-01" db="EMBL/GenBank/DDBJ databases">
        <title>Draft genome of the strawberry crown rot pathogen Phytophthora cactorum.</title>
        <authorList>
            <person name="Armitage A.D."/>
            <person name="Lysoe E."/>
            <person name="Nellist C.F."/>
            <person name="Harrison R.J."/>
            <person name="Brurberg M.B."/>
        </authorList>
    </citation>
    <scope>NUCLEOTIDE SEQUENCE [LARGE SCALE GENOMIC DNA]</scope>
    <source>
        <strain evidence="7 8">10300</strain>
    </source>
</reference>
<evidence type="ECO:0000313" key="7">
    <source>
        <dbReference type="EMBL" id="RAW26912.1"/>
    </source>
</evidence>
<proteinExistence type="predicted"/>
<comment type="caution">
    <text evidence="7">The sequence shown here is derived from an EMBL/GenBank/DDBJ whole genome shotgun (WGS) entry which is preliminary data.</text>
</comment>
<dbReference type="VEuPathDB" id="FungiDB:PC110_g16683"/>
<dbReference type="EMBL" id="RCMK01000671">
    <property type="protein sequence ID" value="KAG2916899.1"/>
    <property type="molecule type" value="Genomic_DNA"/>
</dbReference>
<sequence>MATEDILEAVDLLISRSAEKGCLSWKVDLKDGIIRCSSNHESSTDTEELTRVMAALTDAKARLSTNQSIHRDELLRQSELLADLNKQLESTRERAALREKQLLEDLANREQQIRSTNQSNYHDETQHQAELLADLNEQLTSTRENAARREKKLLEDLADREYIYRDELLRQTELLADLNEQLTSTRENAARREKKLLEDLADRDRVNDSYSQQIRENADLREQVADRDRRLEDAATARTQLEQDLATLQATNSDIADRLNGLISESQSAYRQISLQLDAAVSDKQRMIDEYEEIAKCREKTLECDLETARAETTSLLAQLETLKTDSQEIIEDLNTRLYRVLQERDDIASVAHGMDDVETIASLHETVASLSESITSMQEEITELERTVEEKTEAYATLKRSYDQMMAPPVAVKGDYITKGGTWKDRPRCHGLTKTGVQCGRLTAEVGGYCHLHVSQRELAQEGSARLRHA</sequence>
<dbReference type="Proteomes" id="UP000251314">
    <property type="component" value="Unassembled WGS sequence"/>
</dbReference>
<dbReference type="EMBL" id="MJFZ01000606">
    <property type="protein sequence ID" value="RAW26912.1"/>
    <property type="molecule type" value="Genomic_DNA"/>
</dbReference>
<dbReference type="EMBL" id="RCML01000678">
    <property type="protein sequence ID" value="KAG2971277.1"/>
    <property type="molecule type" value="Genomic_DNA"/>
</dbReference>
<evidence type="ECO:0000256" key="1">
    <source>
        <dbReference type="SAM" id="Coils"/>
    </source>
</evidence>
<dbReference type="Proteomes" id="UP000760860">
    <property type="component" value="Unassembled WGS sequence"/>
</dbReference>
<dbReference type="Proteomes" id="UP000697107">
    <property type="component" value="Unassembled WGS sequence"/>
</dbReference>
<keyword evidence="1" id="KW-0175">Coiled coil</keyword>
<dbReference type="EMBL" id="RCMG01000659">
    <property type="protein sequence ID" value="KAG2850745.1"/>
    <property type="molecule type" value="Genomic_DNA"/>
</dbReference>
<evidence type="ECO:0000313" key="3">
    <source>
        <dbReference type="EMBL" id="KAG2901273.1"/>
    </source>
</evidence>
<feature type="coiled-coil region" evidence="1">
    <location>
        <begin position="132"/>
        <end position="258"/>
    </location>
</feature>
<evidence type="ECO:0000313" key="5">
    <source>
        <dbReference type="EMBL" id="KAG2971277.1"/>
    </source>
</evidence>